<name>A0A7M7JMN8_VARDE</name>
<feature type="compositionally biased region" description="Basic and acidic residues" evidence="1">
    <location>
        <begin position="672"/>
        <end position="681"/>
    </location>
</feature>
<dbReference type="AlphaFoldDB" id="A0A7M7JMN8"/>
<keyword evidence="3" id="KW-1185">Reference proteome</keyword>
<dbReference type="RefSeq" id="XP_022654329.1">
    <property type="nucleotide sequence ID" value="XM_022798594.1"/>
</dbReference>
<feature type="region of interest" description="Disordered" evidence="1">
    <location>
        <begin position="414"/>
        <end position="443"/>
    </location>
</feature>
<dbReference type="GO" id="GO:0005634">
    <property type="term" value="C:nucleus"/>
    <property type="evidence" value="ECO:0007669"/>
    <property type="project" value="TreeGrafter"/>
</dbReference>
<evidence type="ECO:0000256" key="1">
    <source>
        <dbReference type="SAM" id="MobiDB-lite"/>
    </source>
</evidence>
<dbReference type="GeneID" id="111247547"/>
<dbReference type="PANTHER" id="PTHR14932:SF1">
    <property type="entry name" value="RAB-LIKE PROTEIN 6"/>
    <property type="match status" value="1"/>
</dbReference>
<dbReference type="PROSITE" id="PS51419">
    <property type="entry name" value="RAB"/>
    <property type="match status" value="1"/>
</dbReference>
<feature type="compositionally biased region" description="Basic and acidic residues" evidence="1">
    <location>
        <begin position="533"/>
        <end position="556"/>
    </location>
</feature>
<dbReference type="PANTHER" id="PTHR14932">
    <property type="entry name" value="RAS GTPASE-RELATED"/>
    <property type="match status" value="1"/>
</dbReference>
<evidence type="ECO:0000313" key="2">
    <source>
        <dbReference type="EnsemblMetazoa" id="XP_022654329"/>
    </source>
</evidence>
<dbReference type="PRINTS" id="PR00449">
    <property type="entry name" value="RASTRNSFRMNG"/>
</dbReference>
<dbReference type="SMART" id="SM00175">
    <property type="entry name" value="RAB"/>
    <property type="match status" value="1"/>
</dbReference>
<dbReference type="GO" id="GO:0005525">
    <property type="term" value="F:GTP binding"/>
    <property type="evidence" value="ECO:0007669"/>
    <property type="project" value="InterPro"/>
</dbReference>
<feature type="compositionally biased region" description="Basic and acidic residues" evidence="1">
    <location>
        <begin position="592"/>
        <end position="602"/>
    </location>
</feature>
<dbReference type="Gene3D" id="3.40.50.300">
    <property type="entry name" value="P-loop containing nucleotide triphosphate hydrolases"/>
    <property type="match status" value="1"/>
</dbReference>
<evidence type="ECO:0000313" key="3">
    <source>
        <dbReference type="Proteomes" id="UP000594260"/>
    </source>
</evidence>
<feature type="region of interest" description="Disordered" evidence="1">
    <location>
        <begin position="363"/>
        <end position="389"/>
    </location>
</feature>
<dbReference type="KEGG" id="vde:111247547"/>
<organism evidence="2 3">
    <name type="scientific">Varroa destructor</name>
    <name type="common">Honeybee mite</name>
    <dbReference type="NCBI Taxonomy" id="109461"/>
    <lineage>
        <taxon>Eukaryota</taxon>
        <taxon>Metazoa</taxon>
        <taxon>Ecdysozoa</taxon>
        <taxon>Arthropoda</taxon>
        <taxon>Chelicerata</taxon>
        <taxon>Arachnida</taxon>
        <taxon>Acari</taxon>
        <taxon>Parasitiformes</taxon>
        <taxon>Mesostigmata</taxon>
        <taxon>Gamasina</taxon>
        <taxon>Dermanyssoidea</taxon>
        <taxon>Varroidae</taxon>
        <taxon>Varroa</taxon>
    </lineage>
</organism>
<dbReference type="InterPro" id="IPR040385">
    <property type="entry name" value="RABL6"/>
</dbReference>
<dbReference type="GO" id="GO:0005829">
    <property type="term" value="C:cytosol"/>
    <property type="evidence" value="ECO:0007669"/>
    <property type="project" value="TreeGrafter"/>
</dbReference>
<feature type="compositionally biased region" description="Polar residues" evidence="1">
    <location>
        <begin position="463"/>
        <end position="473"/>
    </location>
</feature>
<dbReference type="Pfam" id="PF08477">
    <property type="entry name" value="Roc"/>
    <property type="match status" value="1"/>
</dbReference>
<reference evidence="2" key="1">
    <citation type="submission" date="2021-01" db="UniProtKB">
        <authorList>
            <consortium name="EnsemblMetazoa"/>
        </authorList>
    </citation>
    <scope>IDENTIFICATION</scope>
</reference>
<sequence length="681" mass="75498">MGFLTETLSQPIFAAQGNLRFVITATMFTALKKLVGNENTANGATPSGGSSPRSGQPAAIDRSLQKMFAKGVHYNMKIVIKGDRNVGKTCLWRRLQGAKFESDYAPTNEIQVCHIQWSYKATDDIVKVEIWDVVDKGRKRRPLDGLKLNGALQVTQVPEVVTALDAEFIDVYKGTNGVIMVLDMTKAWTFEYVQRELPKVPEHIPVLVLNNHLDMKHHRAVSADQVKFFVEGLERGGTPIRYAESSMSNGFGLRFLHKFFNIPFLQLQRESLLGQLERNRCEMDATCEELDLLLESDETNYDLFVDRLGQRRRQVADSCANITMVPGAAPGKITGGGVLPAKLPKSVSLPAEITNTILNKRALNHHQPTSPVAPEKEELPPPKQAYTQRAYRSPDDYVNEAMGGGDLNKFLEDTEEELSKEASPESGSDDETAGNPLVCGFQDELDPEDLIPAKILSKGASPLNATEANTNKIPSIDPAARQPKHNSAQNSAFNSDEPASKPVPTHSAQEPFEPPSATSSFEKSIENSPAAKVIEDRASQTGSIKDDFAVELKLEREEPDGTSSPAEWHPHDLDQLEKQAFDRLSSPEEVVLEAKDIVDGKEKRKHRKSSYSKKLKKEKSSSAKERATVEEYGSGGSGEDKKKKKKKKKKPKDNEKLDGRKLIEEDPLEAFLNDRSHYEAI</sequence>
<dbReference type="InterPro" id="IPR027417">
    <property type="entry name" value="P-loop_NTPase"/>
</dbReference>
<feature type="compositionally biased region" description="Basic residues" evidence="1">
    <location>
        <begin position="603"/>
        <end position="617"/>
    </location>
</feature>
<dbReference type="EnsemblMetazoa" id="XM_022798594">
    <property type="protein sequence ID" value="XP_022654329"/>
    <property type="gene ID" value="LOC111247547"/>
</dbReference>
<feature type="compositionally biased region" description="Basic and acidic residues" evidence="1">
    <location>
        <begin position="414"/>
        <end position="423"/>
    </location>
</feature>
<feature type="compositionally biased region" description="Basic and acidic residues" evidence="1">
    <location>
        <begin position="652"/>
        <end position="664"/>
    </location>
</feature>
<feature type="compositionally biased region" description="Basic and acidic residues" evidence="1">
    <location>
        <begin position="618"/>
        <end position="629"/>
    </location>
</feature>
<accession>A0A7M7JMN8</accession>
<dbReference type="InParanoid" id="A0A7M7JMN8"/>
<feature type="region of interest" description="Disordered" evidence="1">
    <location>
        <begin position="456"/>
        <end position="681"/>
    </location>
</feature>
<dbReference type="SUPFAM" id="SSF52540">
    <property type="entry name" value="P-loop containing nucleoside triphosphate hydrolases"/>
    <property type="match status" value="1"/>
</dbReference>
<evidence type="ECO:0008006" key="4">
    <source>
        <dbReference type="Google" id="ProtNLM"/>
    </source>
</evidence>
<proteinExistence type="predicted"/>
<dbReference type="Proteomes" id="UP000594260">
    <property type="component" value="Unplaced"/>
</dbReference>
<feature type="compositionally biased region" description="Polar residues" evidence="1">
    <location>
        <begin position="485"/>
        <end position="494"/>
    </location>
</feature>
<feature type="compositionally biased region" description="Basic residues" evidence="1">
    <location>
        <begin position="642"/>
        <end position="651"/>
    </location>
</feature>
<dbReference type="OrthoDB" id="207081at2759"/>
<protein>
    <recommendedName>
        <fullName evidence="4">Rab-like protein 6</fullName>
    </recommendedName>
</protein>
<feature type="compositionally biased region" description="Basic and acidic residues" evidence="1">
    <location>
        <begin position="568"/>
        <end position="581"/>
    </location>
</feature>